<evidence type="ECO:0000313" key="7">
    <source>
        <dbReference type="Proteomes" id="UP000694701"/>
    </source>
</evidence>
<dbReference type="PANTHER" id="PTHR13348">
    <property type="entry name" value="RIBONUCLEASE P SUBUNIT P29"/>
    <property type="match status" value="1"/>
</dbReference>
<accession>A0A8C2IS51</accession>
<dbReference type="GO" id="GO:0000172">
    <property type="term" value="C:ribonuclease MRP complex"/>
    <property type="evidence" value="ECO:0007669"/>
    <property type="project" value="InterPro"/>
</dbReference>
<evidence type="ECO:0000256" key="4">
    <source>
        <dbReference type="ARBA" id="ARBA00016225"/>
    </source>
</evidence>
<reference evidence="6" key="1">
    <citation type="submission" date="2025-08" db="UniProtKB">
        <authorList>
            <consortium name="Ensembl"/>
        </authorList>
    </citation>
    <scope>IDENTIFICATION</scope>
</reference>
<dbReference type="GO" id="GO:0006364">
    <property type="term" value="P:rRNA processing"/>
    <property type="evidence" value="ECO:0007669"/>
    <property type="project" value="TreeGrafter"/>
</dbReference>
<dbReference type="SUPFAM" id="SSF101744">
    <property type="entry name" value="Rof/RNase P subunit-like"/>
    <property type="match status" value="1"/>
</dbReference>
<dbReference type="InterPro" id="IPR036980">
    <property type="entry name" value="RNase_P/MRP_Rpp29_sf"/>
</dbReference>
<sequence length="236" mass="26841">MLNSTLWSFTRSLQKKKKKKNESHNVSYTILITFTFPCMVRSLIPAEQSDILGGAAADAFTKAFLRNCLPQMKDENIEEMVGHKAVVLEYKRPKKKKGKTRKAKGLNAKERRQLKIFQLKPGHQKYTLFHSLFLPLHELCKQYIVDLCNALKPGCNPQMIQQKLLKADFHGAVLTVTTSKCPSYVGLTGILIQELKHVFKIITKEDKLPKVIPLSRNSVFSVRSAKKFKVKGTIDL</sequence>
<dbReference type="AlphaFoldDB" id="A0A8C2IS51"/>
<dbReference type="Proteomes" id="UP000694701">
    <property type="component" value="Unplaced"/>
</dbReference>
<evidence type="ECO:0000256" key="3">
    <source>
        <dbReference type="ARBA" id="ARBA00006181"/>
    </source>
</evidence>
<comment type="subunit">
    <text evidence="5">Component of nuclear RNase P and RNase MRP ribonucleoproteins. RNase P consists of a catalytic RNA moiety and 10 different protein chains; POP1, POP4, POP5, POP7, RPP14, RPP21, RPP25, RPP30, RPP38 and RPP40. Within the RNase P complex, POP1, POP7 and RPP25 form the 'finger' subcomplex, POP5, RPP14, RPP40 and homodimeric RPP30 form the 'palm' subcomplex, and RPP21, POP4 and RPP38 form the 'wrist' subcomplex. All subunits of the RNase P complex interact with the catalytic RNA. Several subunits of RNase P are also part of the RNase MRP complex. RNase MRP consists of a catalytic RNA moiety and about 8 protein subunits; POP1, POP7, RPP25, RPP30, RPP38, RPP40 and possibly also POP4 and POP5.</text>
</comment>
<dbReference type="GO" id="GO:0030677">
    <property type="term" value="C:ribonuclease P complex"/>
    <property type="evidence" value="ECO:0007669"/>
    <property type="project" value="InterPro"/>
</dbReference>
<dbReference type="InterPro" id="IPR016848">
    <property type="entry name" value="RNase_P/MRP_Rpp29-subunit"/>
</dbReference>
<organism evidence="6 7">
    <name type="scientific">Cyprinus carpio</name>
    <name type="common">Common carp</name>
    <dbReference type="NCBI Taxonomy" id="7962"/>
    <lineage>
        <taxon>Eukaryota</taxon>
        <taxon>Metazoa</taxon>
        <taxon>Chordata</taxon>
        <taxon>Craniata</taxon>
        <taxon>Vertebrata</taxon>
        <taxon>Euteleostomi</taxon>
        <taxon>Actinopterygii</taxon>
        <taxon>Neopterygii</taxon>
        <taxon>Teleostei</taxon>
        <taxon>Ostariophysi</taxon>
        <taxon>Cypriniformes</taxon>
        <taxon>Cyprinidae</taxon>
        <taxon>Cyprininae</taxon>
        <taxon>Cyprinus</taxon>
    </lineage>
</organism>
<dbReference type="GO" id="GO:0033204">
    <property type="term" value="F:ribonuclease P RNA binding"/>
    <property type="evidence" value="ECO:0007669"/>
    <property type="project" value="InterPro"/>
</dbReference>
<dbReference type="Pfam" id="PF01868">
    <property type="entry name" value="RNase_P-MRP_p29"/>
    <property type="match status" value="1"/>
</dbReference>
<evidence type="ECO:0000256" key="5">
    <source>
        <dbReference type="ARBA" id="ARBA00046486"/>
    </source>
</evidence>
<proteinExistence type="inferred from homology"/>
<evidence type="ECO:0000256" key="1">
    <source>
        <dbReference type="ARBA" id="ARBA00002435"/>
    </source>
</evidence>
<name>A0A8C2IS51_CYPCA</name>
<evidence type="ECO:0000313" key="6">
    <source>
        <dbReference type="Ensembl" id="ENSCCRP00020083197.1"/>
    </source>
</evidence>
<dbReference type="InterPro" id="IPR023534">
    <property type="entry name" value="Rof/RNase_P-like"/>
</dbReference>
<dbReference type="SMART" id="SM00538">
    <property type="entry name" value="POP4"/>
    <property type="match status" value="1"/>
</dbReference>
<dbReference type="Gene3D" id="2.30.30.210">
    <property type="entry name" value="Ribonuclease P/MRP, subunit p29"/>
    <property type="match status" value="1"/>
</dbReference>
<dbReference type="PANTHER" id="PTHR13348:SF0">
    <property type="entry name" value="RIBONUCLEASE P PROTEIN SUBUNIT P29"/>
    <property type="match status" value="1"/>
</dbReference>
<dbReference type="Ensembl" id="ENSCCRT00020091054.1">
    <property type="protein sequence ID" value="ENSCCRP00020083197.1"/>
    <property type="gene ID" value="ENSCCRG00020038390.1"/>
</dbReference>
<dbReference type="GO" id="GO:0005634">
    <property type="term" value="C:nucleus"/>
    <property type="evidence" value="ECO:0007669"/>
    <property type="project" value="UniProtKB-SubCell"/>
</dbReference>
<dbReference type="InterPro" id="IPR002730">
    <property type="entry name" value="Rpp29/RNP1"/>
</dbReference>
<evidence type="ECO:0000256" key="2">
    <source>
        <dbReference type="ARBA" id="ARBA00004123"/>
    </source>
</evidence>
<comment type="function">
    <text evidence="1">Component of ribonuclease P, a ribonucleoprotein complex that generates mature tRNA molecules by cleaving their 5'-ends.</text>
</comment>
<protein>
    <recommendedName>
        <fullName evidence="4">Ribonuclease P protein subunit p29</fullName>
    </recommendedName>
</protein>
<dbReference type="GO" id="GO:0001682">
    <property type="term" value="P:tRNA 5'-leader removal"/>
    <property type="evidence" value="ECO:0007669"/>
    <property type="project" value="InterPro"/>
</dbReference>
<comment type="similarity">
    <text evidence="3">Belongs to the eukaryotic/archaeal RNase P protein component 1 family.</text>
</comment>
<comment type="subcellular location">
    <subcellularLocation>
        <location evidence="2">Nucleus</location>
    </subcellularLocation>
</comment>